<dbReference type="AlphaFoldDB" id="A0A814AQG1"/>
<gene>
    <name evidence="2" type="ORF">OKA104_LOCUS32437</name>
    <name evidence="1" type="ORF">VCS650_LOCUS10101</name>
</gene>
<dbReference type="OrthoDB" id="9983571at2759"/>
<protein>
    <submittedName>
        <fullName evidence="1">Uncharacterized protein</fullName>
    </submittedName>
</protein>
<dbReference type="Proteomes" id="UP000663881">
    <property type="component" value="Unassembled WGS sequence"/>
</dbReference>
<name>A0A814AQG1_9BILA</name>
<evidence type="ECO:0000313" key="1">
    <source>
        <dbReference type="EMBL" id="CAF0915858.1"/>
    </source>
</evidence>
<reference evidence="1" key="1">
    <citation type="submission" date="2021-02" db="EMBL/GenBank/DDBJ databases">
        <authorList>
            <person name="Nowell W R."/>
        </authorList>
    </citation>
    <scope>NUCLEOTIDE SEQUENCE</scope>
</reference>
<comment type="caution">
    <text evidence="1">The sequence shown here is derived from an EMBL/GenBank/DDBJ whole genome shotgun (WGS) entry which is preliminary data.</text>
</comment>
<dbReference type="Proteomes" id="UP000663891">
    <property type="component" value="Unassembled WGS sequence"/>
</dbReference>
<evidence type="ECO:0000313" key="3">
    <source>
        <dbReference type="Proteomes" id="UP000663891"/>
    </source>
</evidence>
<evidence type="ECO:0000313" key="2">
    <source>
        <dbReference type="EMBL" id="CAF4045205.1"/>
    </source>
</evidence>
<dbReference type="EMBL" id="CAJOAY010003895">
    <property type="protein sequence ID" value="CAF4045205.1"/>
    <property type="molecule type" value="Genomic_DNA"/>
</dbReference>
<dbReference type="EMBL" id="CAJNON010000072">
    <property type="protein sequence ID" value="CAF0915858.1"/>
    <property type="molecule type" value="Genomic_DNA"/>
</dbReference>
<sequence>MCSIRRCFRKCCPNGCCGYCKPPQVQQQVDTLIHLKENVKETETRYGFIKFYPGVRTSDNSYTCPMLAVHLYRHGKFNANMAQDNRTVTFAGRNHQQIHQGEKQFISTQNASAEEEVIMLPLEDVIHISYKADVKKDIQADIKSHVTPVHELSENCCDRCYASIATCCRKIRDCCRCRCCQEERRVVPLVQNTTTIINVDSNRNEDYVEEDLPLPKVKENCFSKCCNPCRCWCCRKKKLVRLIKKTNTKAARQAERILTMTIEYKKYSNLDSASHTRLLSNQDQLEYFKAKFLSDPDLQLKFYLINDTGFDSMNFDVKKNEAEVLCRTVMQLKGMKNRYPSEDELNKILDQPQQRIFGTIFHEPVLQLPSNTEIQRVSDSRTQQLSEQLSIQQQSATTSE</sequence>
<accession>A0A814AQG1</accession>
<proteinExistence type="predicted"/>
<organism evidence="1 3">
    <name type="scientific">Adineta steineri</name>
    <dbReference type="NCBI Taxonomy" id="433720"/>
    <lineage>
        <taxon>Eukaryota</taxon>
        <taxon>Metazoa</taxon>
        <taxon>Spiralia</taxon>
        <taxon>Gnathifera</taxon>
        <taxon>Rotifera</taxon>
        <taxon>Eurotatoria</taxon>
        <taxon>Bdelloidea</taxon>
        <taxon>Adinetida</taxon>
        <taxon>Adinetidae</taxon>
        <taxon>Adineta</taxon>
    </lineage>
</organism>